<dbReference type="GO" id="GO:0061693">
    <property type="term" value="F:alpha-D-ribose 1-methylphosphonate 5-triphosphate synthase activity"/>
    <property type="evidence" value="ECO:0007669"/>
    <property type="project" value="UniProtKB-EC"/>
</dbReference>
<reference evidence="1 2" key="1">
    <citation type="submission" date="2023-07" db="EMBL/GenBank/DDBJ databases">
        <title>Genomic Encyclopedia of Type Strains, Phase IV (KMG-IV): sequencing the most valuable type-strain genomes for metagenomic binning, comparative biology and taxonomic classification.</title>
        <authorList>
            <person name="Goeker M."/>
        </authorList>
    </citation>
    <scope>NUCLEOTIDE SEQUENCE [LARGE SCALE GENOMIC DNA]</scope>
    <source>
        <strain evidence="1 2">DSM 16980</strain>
    </source>
</reference>
<dbReference type="InterPro" id="IPR038058">
    <property type="entry name" value="PhnH-like_sp"/>
</dbReference>
<evidence type="ECO:0000313" key="2">
    <source>
        <dbReference type="Proteomes" id="UP001239167"/>
    </source>
</evidence>
<name>A0ABT9Y9Y0_9FIRM</name>
<accession>A0ABT9Y9Y0</accession>
<dbReference type="Pfam" id="PF05845">
    <property type="entry name" value="PhnH"/>
    <property type="match status" value="1"/>
</dbReference>
<dbReference type="PIRSF" id="PIRSF020680">
    <property type="entry name" value="PhnH"/>
    <property type="match status" value="1"/>
</dbReference>
<organism evidence="1 2">
    <name type="scientific">Pectinatus haikarae</name>
    <dbReference type="NCBI Taxonomy" id="349096"/>
    <lineage>
        <taxon>Bacteria</taxon>
        <taxon>Bacillati</taxon>
        <taxon>Bacillota</taxon>
        <taxon>Negativicutes</taxon>
        <taxon>Selenomonadales</taxon>
        <taxon>Selenomonadaceae</taxon>
        <taxon>Pectinatus</taxon>
    </lineage>
</organism>
<protein>
    <submittedName>
        <fullName evidence="1">Alpha-D-ribose 1-methylphosphonate 5-triphosphate synthase subunit PhnH</fullName>
        <ecNumber evidence="1">2.7.8.37</ecNumber>
    </submittedName>
</protein>
<gene>
    <name evidence="1" type="ORF">J2S01_002370</name>
</gene>
<sequence>MIEVQFDKVLDAQQVYRLLLDAMARPGKINTLSMSECLKPPRGLQSGTAAVALTLLDQGTGFCFLSAGRQEPDYLTANTGAAAQSVDVAELIIFSGCECVQLDKVCCGSLLSPEQGATLLIMVEELSSTEGRLCLRLTGPGIRNHCDLFINGLALKNLETISCMNKEFPLGIDVIYTDKSGNVACIPRSSSMHWKVKG</sequence>
<keyword evidence="2" id="KW-1185">Reference proteome</keyword>
<dbReference type="Gene3D" id="3.40.50.11310">
    <property type="entry name" value="Bacterial phosphonate metabolism protein PhnH"/>
    <property type="match status" value="1"/>
</dbReference>
<dbReference type="InterPro" id="IPR008772">
    <property type="entry name" value="Phosphonate_metab_PhnH"/>
</dbReference>
<keyword evidence="1" id="KW-0808">Transferase</keyword>
<evidence type="ECO:0000313" key="1">
    <source>
        <dbReference type="EMBL" id="MDQ0204638.1"/>
    </source>
</evidence>
<dbReference type="EMBL" id="JAUSUE010000019">
    <property type="protein sequence ID" value="MDQ0204638.1"/>
    <property type="molecule type" value="Genomic_DNA"/>
</dbReference>
<dbReference type="NCBIfam" id="TIGR03292">
    <property type="entry name" value="PhnH_redo"/>
    <property type="match status" value="1"/>
</dbReference>
<dbReference type="EC" id="2.7.8.37" evidence="1"/>
<comment type="caution">
    <text evidence="1">The sequence shown here is derived from an EMBL/GenBank/DDBJ whole genome shotgun (WGS) entry which is preliminary data.</text>
</comment>
<proteinExistence type="predicted"/>
<dbReference type="Proteomes" id="UP001239167">
    <property type="component" value="Unassembled WGS sequence"/>
</dbReference>
<dbReference type="SUPFAM" id="SSF159709">
    <property type="entry name" value="PhnH-like"/>
    <property type="match status" value="1"/>
</dbReference>